<dbReference type="CDD" id="cd20074">
    <property type="entry name" value="XPF_nuclease_Mus81"/>
    <property type="match status" value="1"/>
</dbReference>
<keyword evidence="20" id="KW-1185">Reference proteome</keyword>
<keyword evidence="5 16" id="KW-0540">Nuclease</keyword>
<dbReference type="Gene3D" id="1.10.10.10">
    <property type="entry name" value="Winged helix-like DNA-binding domain superfamily/Winged helix DNA-binding domain"/>
    <property type="match status" value="1"/>
</dbReference>
<evidence type="ECO:0000256" key="4">
    <source>
        <dbReference type="ARBA" id="ARBA00017114"/>
    </source>
</evidence>
<dbReference type="InterPro" id="IPR033309">
    <property type="entry name" value="Mus81"/>
</dbReference>
<evidence type="ECO:0000256" key="8">
    <source>
        <dbReference type="ARBA" id="ARBA00022763"/>
    </source>
</evidence>
<dbReference type="InterPro" id="IPR042530">
    <property type="entry name" value="EME1/EME2_C"/>
</dbReference>
<dbReference type="InterPro" id="IPR010996">
    <property type="entry name" value="HHH_MUS81"/>
</dbReference>
<dbReference type="Pfam" id="PF14716">
    <property type="entry name" value="HHH_8"/>
    <property type="match status" value="1"/>
</dbReference>
<dbReference type="Gene3D" id="1.10.150.110">
    <property type="entry name" value="DNA polymerase beta, N-terminal domain-like"/>
    <property type="match status" value="1"/>
</dbReference>
<evidence type="ECO:0000256" key="3">
    <source>
        <dbReference type="ARBA" id="ARBA00010015"/>
    </source>
</evidence>
<dbReference type="FunFam" id="1.10.10.10:FF:000307">
    <property type="entry name" value="Crossover junction endonuclease MUS81"/>
    <property type="match status" value="1"/>
</dbReference>
<dbReference type="GO" id="GO:0008821">
    <property type="term" value="F:crossover junction DNA endonuclease activity"/>
    <property type="evidence" value="ECO:0007669"/>
    <property type="project" value="UniProtKB-UniRule"/>
</dbReference>
<sequence>MENLDLNVLFAEWLETKQDELMKKGSKLAYAYGKALDKLKSYPEPITTPKQLKGIQFVGEKIFMLLCMKLKKYCSEHSITPPPAFENYVVENEGGKRLAELDDENTKKKRRITNWVPKRRSGSWAILVSLYKKDRSRRGITKEDVIAGASQYCDSSFTSNPAARDFYSAWDGIKTLLKRELVDCVGRAPKVYLLTDLGFNMAKLILQKEGGDSSPVRESEMSFDNGVRVTPTSRSENDGVSIDSLALFVPTEASSPLRNKPSKTHNRVQKVFDGVSYDIWMPGEFDIVLIMDNREVRSLTERDFFQRRIVDNNVKCEVRNLSVGDVLWIAKHSRTGKEVVLNYVCERKRLDDLAMSIKDGRFVEQKNRLRKSGLKNVYYLVEEGGLGDVERIMLMKKAIETSIAMVITVSNLFLQRFRRSDDTIEWLVTMTQILKDRYSTRRLLVVKPQSVNSQTEYLQMLESFREKFETREAGYECVHTMAVYQATLAKTNMMTVKEMFIMMLMLVRGISFEKAVMIQNHFGTPKRLLEYYHEEKRALPEPQKQMLMNELFNNQIGSKKINKAALVAMYETWGVE</sequence>
<evidence type="ECO:0000256" key="17">
    <source>
        <dbReference type="SAM" id="MobiDB-lite"/>
    </source>
</evidence>
<keyword evidence="14" id="KW-0469">Meiosis</keyword>
<dbReference type="GO" id="GO:0046872">
    <property type="term" value="F:metal ion binding"/>
    <property type="evidence" value="ECO:0007669"/>
    <property type="project" value="UniProtKB-UniRule"/>
</dbReference>
<dbReference type="Gene3D" id="3.40.50.10130">
    <property type="match status" value="1"/>
</dbReference>
<keyword evidence="13 16" id="KW-0539">Nucleus</keyword>
<dbReference type="Pfam" id="PF02732">
    <property type="entry name" value="ERCC4"/>
    <property type="match status" value="1"/>
</dbReference>
<dbReference type="FunFam" id="3.40.50.10130:FF:000005">
    <property type="entry name" value="crossover junction endonuclease MUS81 isoform X1"/>
    <property type="match status" value="1"/>
</dbReference>
<dbReference type="GO" id="GO:0006308">
    <property type="term" value="P:DNA catabolic process"/>
    <property type="evidence" value="ECO:0007669"/>
    <property type="project" value="UniProtKB-UniRule"/>
</dbReference>
<evidence type="ECO:0000256" key="12">
    <source>
        <dbReference type="ARBA" id="ARBA00023204"/>
    </source>
</evidence>
<dbReference type="InterPro" id="IPR027421">
    <property type="entry name" value="DNA_pol_lamdba_lyase_dom_sf"/>
</dbReference>
<keyword evidence="11 16" id="KW-0233">DNA recombination</keyword>
<dbReference type="GO" id="GO:0048257">
    <property type="term" value="F:3'-flap endonuclease activity"/>
    <property type="evidence" value="ECO:0007669"/>
    <property type="project" value="TreeGrafter"/>
</dbReference>
<dbReference type="CDD" id="cd21036">
    <property type="entry name" value="WH_MUS81"/>
    <property type="match status" value="1"/>
</dbReference>
<evidence type="ECO:0000256" key="13">
    <source>
        <dbReference type="ARBA" id="ARBA00023242"/>
    </source>
</evidence>
<comment type="subcellular location">
    <subcellularLocation>
        <location evidence="2 16">Nucleus</location>
    </subcellularLocation>
</comment>
<comment type="cofactor">
    <cofactor evidence="1 16">
        <name>Mg(2+)</name>
        <dbReference type="ChEBI" id="CHEBI:18420"/>
    </cofactor>
</comment>
<evidence type="ECO:0000256" key="5">
    <source>
        <dbReference type="ARBA" id="ARBA00022722"/>
    </source>
</evidence>
<dbReference type="AlphaFoldDB" id="A0A1L0D4A0"/>
<dbReference type="InterPro" id="IPR036388">
    <property type="entry name" value="WH-like_DNA-bd_sf"/>
</dbReference>
<keyword evidence="7 16" id="KW-0255">Endonuclease</keyword>
<accession>A0A1L0D4A0</accession>
<reference evidence="19 20" key="1">
    <citation type="submission" date="2016-10" db="EMBL/GenBank/DDBJ databases">
        <authorList>
            <person name="de Groot N.N."/>
        </authorList>
    </citation>
    <scope>NUCLEOTIDE SEQUENCE [LARGE SCALE GENOMIC DNA]</scope>
    <source>
        <strain evidence="19 20">CBS 141442</strain>
    </source>
</reference>
<comment type="similarity">
    <text evidence="3 16">Belongs to the XPF family.</text>
</comment>
<evidence type="ECO:0000256" key="7">
    <source>
        <dbReference type="ARBA" id="ARBA00022759"/>
    </source>
</evidence>
<dbReference type="Pfam" id="PF21136">
    <property type="entry name" value="WHD_MUS81"/>
    <property type="match status" value="1"/>
</dbReference>
<dbReference type="PANTHER" id="PTHR13451">
    <property type="entry name" value="CLASS II CROSSOVER JUNCTION ENDONUCLEASE MUS81"/>
    <property type="match status" value="1"/>
</dbReference>
<dbReference type="SMART" id="SM00891">
    <property type="entry name" value="ERCC4"/>
    <property type="match status" value="1"/>
</dbReference>
<dbReference type="InterPro" id="IPR011335">
    <property type="entry name" value="Restrct_endonuc-II-like"/>
</dbReference>
<name>A0A1L0D4A0_9ASCO</name>
<dbReference type="Proteomes" id="UP000182334">
    <property type="component" value="Chromosome III"/>
</dbReference>
<organism evidence="19 20">
    <name type="scientific">Sungouiella intermedia</name>
    <dbReference type="NCBI Taxonomy" id="45354"/>
    <lineage>
        <taxon>Eukaryota</taxon>
        <taxon>Fungi</taxon>
        <taxon>Dikarya</taxon>
        <taxon>Ascomycota</taxon>
        <taxon>Saccharomycotina</taxon>
        <taxon>Pichiomycetes</taxon>
        <taxon>Metschnikowiaceae</taxon>
        <taxon>Sungouiella</taxon>
    </lineage>
</organism>
<evidence type="ECO:0000313" key="20">
    <source>
        <dbReference type="Proteomes" id="UP000182334"/>
    </source>
</evidence>
<dbReference type="PANTHER" id="PTHR13451:SF0">
    <property type="entry name" value="CROSSOVER JUNCTION ENDONUCLEASE MUS81"/>
    <property type="match status" value="1"/>
</dbReference>
<evidence type="ECO:0000259" key="18">
    <source>
        <dbReference type="SMART" id="SM00891"/>
    </source>
</evidence>
<dbReference type="GO" id="GO:0031573">
    <property type="term" value="P:mitotic intra-S DNA damage checkpoint signaling"/>
    <property type="evidence" value="ECO:0007669"/>
    <property type="project" value="TreeGrafter"/>
</dbReference>
<keyword evidence="9 16" id="KW-0378">Hydrolase</keyword>
<dbReference type="Gene3D" id="1.10.150.670">
    <property type="entry name" value="Crossover junction endonuclease EME1, DNA-binding domain"/>
    <property type="match status" value="1"/>
</dbReference>
<evidence type="ECO:0000256" key="2">
    <source>
        <dbReference type="ARBA" id="ARBA00004123"/>
    </source>
</evidence>
<keyword evidence="6 16" id="KW-0479">Metal-binding</keyword>
<dbReference type="GO" id="GO:0000712">
    <property type="term" value="P:resolution of meiotic recombination intermediates"/>
    <property type="evidence" value="ECO:0007669"/>
    <property type="project" value="TreeGrafter"/>
</dbReference>
<dbReference type="GO" id="GO:0048476">
    <property type="term" value="C:Holliday junction resolvase complex"/>
    <property type="evidence" value="ECO:0007669"/>
    <property type="project" value="UniProtKB-UniRule"/>
</dbReference>
<dbReference type="SUPFAM" id="SSF52980">
    <property type="entry name" value="Restriction endonuclease-like"/>
    <property type="match status" value="1"/>
</dbReference>
<dbReference type="EC" id="3.1.22.-" evidence="16"/>
<evidence type="ECO:0000256" key="16">
    <source>
        <dbReference type="RuleBase" id="RU369042"/>
    </source>
</evidence>
<evidence type="ECO:0000256" key="11">
    <source>
        <dbReference type="ARBA" id="ARBA00023172"/>
    </source>
</evidence>
<comment type="subunit">
    <text evidence="16">Interacts with EME1.</text>
</comment>
<dbReference type="GO" id="GO:0003677">
    <property type="term" value="F:DNA binding"/>
    <property type="evidence" value="ECO:0007669"/>
    <property type="project" value="UniProtKB-UniRule"/>
</dbReference>
<evidence type="ECO:0000256" key="9">
    <source>
        <dbReference type="ARBA" id="ARBA00022801"/>
    </source>
</evidence>
<dbReference type="InterPro" id="IPR006166">
    <property type="entry name" value="ERCC4_domain"/>
</dbReference>
<proteinExistence type="inferred from homology"/>
<dbReference type="OrthoDB" id="5963188at2759"/>
<evidence type="ECO:0000256" key="1">
    <source>
        <dbReference type="ARBA" id="ARBA00001946"/>
    </source>
</evidence>
<comment type="function">
    <text evidence="15 16">Interacts with EME1 to form a DNA structure-specific endonuclease with substrate preference for branched DNA structures with a 5'-end at the branch nick. Typical substrates include 3'-flap structures, D-loops, replication forks and nicked Holliday junctions. May be required in mitosis for the processing of stalled or collapsed replication fork intermediates. May be required in meiosis for the repair of meiosis-specific double strand breaks subsequent to single-end invasion (SEI).</text>
</comment>
<evidence type="ECO:0000256" key="15">
    <source>
        <dbReference type="ARBA" id="ARBA00058015"/>
    </source>
</evidence>
<dbReference type="InterPro" id="IPR047417">
    <property type="entry name" value="WHD_MUS81"/>
</dbReference>
<feature type="region of interest" description="Disordered" evidence="17">
    <location>
        <begin position="213"/>
        <end position="236"/>
    </location>
</feature>
<dbReference type="GO" id="GO:0005634">
    <property type="term" value="C:nucleus"/>
    <property type="evidence" value="ECO:0007669"/>
    <property type="project" value="UniProtKB-SubCell"/>
</dbReference>
<keyword evidence="10 16" id="KW-0460">Magnesium</keyword>
<evidence type="ECO:0000256" key="14">
    <source>
        <dbReference type="ARBA" id="ARBA00023254"/>
    </source>
</evidence>
<feature type="domain" description="ERCC4" evidence="18">
    <location>
        <begin position="288"/>
        <end position="385"/>
    </location>
</feature>
<evidence type="ECO:0000256" key="10">
    <source>
        <dbReference type="ARBA" id="ARBA00022842"/>
    </source>
</evidence>
<evidence type="ECO:0000256" key="6">
    <source>
        <dbReference type="ARBA" id="ARBA00022723"/>
    </source>
</evidence>
<dbReference type="STRING" id="45354.A0A1L0D4A0"/>
<gene>
    <name evidence="19" type="ORF">SAMEA4029010_CIC11G00000005021</name>
</gene>
<keyword evidence="8 16" id="KW-0227">DNA damage</keyword>
<keyword evidence="12 16" id="KW-0234">DNA repair</keyword>
<dbReference type="InterPro" id="IPR047416">
    <property type="entry name" value="XPF_nuclease_Mus81"/>
</dbReference>
<protein>
    <recommendedName>
        <fullName evidence="4 16">Crossover junction endonuclease MUS81</fullName>
        <ecNumber evidence="16">3.1.22.-</ecNumber>
    </recommendedName>
</protein>
<dbReference type="EMBL" id="LT635758">
    <property type="protein sequence ID" value="SGZ51324.1"/>
    <property type="molecule type" value="Genomic_DNA"/>
</dbReference>
<evidence type="ECO:0000313" key="19">
    <source>
        <dbReference type="EMBL" id="SGZ51324.1"/>
    </source>
</evidence>
<dbReference type="SUPFAM" id="SSF47802">
    <property type="entry name" value="DNA polymerase beta, N-terminal domain-like"/>
    <property type="match status" value="1"/>
</dbReference>
<dbReference type="GO" id="GO:0000727">
    <property type="term" value="P:double-strand break repair via break-induced replication"/>
    <property type="evidence" value="ECO:0007669"/>
    <property type="project" value="UniProtKB-UniRule"/>
</dbReference>